<evidence type="ECO:0000313" key="2">
    <source>
        <dbReference type="EMBL" id="QQK55014.1"/>
    </source>
</evidence>
<feature type="transmembrane region" description="Helical" evidence="1">
    <location>
        <begin position="37"/>
        <end position="57"/>
    </location>
</feature>
<dbReference type="Pfam" id="PF07444">
    <property type="entry name" value="Ycf66_N"/>
    <property type="match status" value="1"/>
</dbReference>
<gene>
    <name evidence="2" type="primary">ycf66</name>
</gene>
<geneLocation type="plastid" evidence="2"/>
<dbReference type="InterPro" id="IPR010004">
    <property type="entry name" value="Uncharacterised_Ycf66"/>
</dbReference>
<proteinExistence type="predicted"/>
<keyword evidence="1" id="KW-0472">Membrane</keyword>
<feature type="transmembrane region" description="Helical" evidence="1">
    <location>
        <begin position="63"/>
        <end position="82"/>
    </location>
</feature>
<feature type="transmembrane region" description="Helical" evidence="1">
    <location>
        <begin position="6"/>
        <end position="25"/>
    </location>
</feature>
<keyword evidence="1" id="KW-1133">Transmembrane helix</keyword>
<dbReference type="GeneID" id="67132910"/>
<dbReference type="RefSeq" id="YP_010139348.1">
    <property type="nucleotide sequence ID" value="NC_056910.1"/>
</dbReference>
<dbReference type="AlphaFoldDB" id="A0A7T6Y8B6"/>
<keyword evidence="2" id="KW-0934">Plastid</keyword>
<reference evidence="2" key="1">
    <citation type="submission" date="2020-10" db="EMBL/GenBank/DDBJ databases">
        <title>Complete chloroplast genome of the Synurophyceae Poterioochromonas malhamensis (Pringsheim) R.A.Andersen 2017 from Van Lake in Eastern Anatolia.</title>
        <authorList>
            <person name="Gastineau R."/>
            <person name="Yilmaz E."/>
            <person name="Solak C.N."/>
            <person name="Lemieux C."/>
            <person name="Turmel M."/>
            <person name="Witkowski A."/>
        </authorList>
    </citation>
    <scope>NUCLEOTIDE SEQUENCE</scope>
    <source>
        <strain evidence="2">SZCZR2049</strain>
    </source>
</reference>
<evidence type="ECO:0000256" key="1">
    <source>
        <dbReference type="SAM" id="Phobius"/>
    </source>
</evidence>
<name>A0A7T6Y8B6_9STRA</name>
<dbReference type="EMBL" id="MW175522">
    <property type="protein sequence ID" value="QQK55014.1"/>
    <property type="molecule type" value="Genomic_DNA"/>
</dbReference>
<organism evidence="2">
    <name type="scientific">Poterioochromonas malhamensis</name>
    <dbReference type="NCBI Taxonomy" id="88167"/>
    <lineage>
        <taxon>Eukaryota</taxon>
        <taxon>Sar</taxon>
        <taxon>Stramenopiles</taxon>
        <taxon>Ochrophyta</taxon>
        <taxon>Synurophyceae</taxon>
        <taxon>Ochromonadales</taxon>
        <taxon>Ochromonadaceae</taxon>
        <taxon>Poterioochromonas</taxon>
    </lineage>
</organism>
<sequence length="95" mass="11228">MLNIIIEPTLLLGGIFAIFMIFLYLIRFINPNLSTDWDIFIITLGLVYSSILIVHGWRLDPILLFSQILITFITISFCWVLIRQREIIRKLIEKF</sequence>
<protein>
    <submittedName>
        <fullName evidence="2">Hypothetical chloroplast RF66</fullName>
    </submittedName>
</protein>
<accession>A0A7T6Y8B6</accession>
<keyword evidence="1" id="KW-0812">Transmembrane</keyword>